<dbReference type="EnsemblMetazoa" id="tetur01g05350.1">
    <property type="protein sequence ID" value="tetur01g05350.1"/>
    <property type="gene ID" value="tetur01g05350"/>
</dbReference>
<protein>
    <recommendedName>
        <fullName evidence="3">F-box domain-containing protein</fullName>
    </recommendedName>
</protein>
<accession>T1JR23</accession>
<dbReference type="Proteomes" id="UP000015104">
    <property type="component" value="Unassembled WGS sequence"/>
</dbReference>
<dbReference type="EMBL" id="CAEY01000444">
    <property type="status" value="NOT_ANNOTATED_CDS"/>
    <property type="molecule type" value="Genomic_DNA"/>
</dbReference>
<dbReference type="SUPFAM" id="SSF81383">
    <property type="entry name" value="F-box domain"/>
    <property type="match status" value="1"/>
</dbReference>
<dbReference type="Gene3D" id="3.80.10.10">
    <property type="entry name" value="Ribonuclease Inhibitor"/>
    <property type="match status" value="1"/>
</dbReference>
<reference evidence="1" key="2">
    <citation type="submission" date="2015-06" db="UniProtKB">
        <authorList>
            <consortium name="EnsemblMetazoa"/>
        </authorList>
    </citation>
    <scope>IDENTIFICATION</scope>
</reference>
<dbReference type="AlphaFoldDB" id="T1JR23"/>
<reference evidence="2" key="1">
    <citation type="submission" date="2011-08" db="EMBL/GenBank/DDBJ databases">
        <authorList>
            <person name="Rombauts S."/>
        </authorList>
    </citation>
    <scope>NUCLEOTIDE SEQUENCE</scope>
    <source>
        <strain evidence="2">London</strain>
    </source>
</reference>
<dbReference type="InterPro" id="IPR032675">
    <property type="entry name" value="LRR_dom_sf"/>
</dbReference>
<organism evidence="1 2">
    <name type="scientific">Tetranychus urticae</name>
    <name type="common">Two-spotted spider mite</name>
    <dbReference type="NCBI Taxonomy" id="32264"/>
    <lineage>
        <taxon>Eukaryota</taxon>
        <taxon>Metazoa</taxon>
        <taxon>Ecdysozoa</taxon>
        <taxon>Arthropoda</taxon>
        <taxon>Chelicerata</taxon>
        <taxon>Arachnida</taxon>
        <taxon>Acari</taxon>
        <taxon>Acariformes</taxon>
        <taxon>Trombidiformes</taxon>
        <taxon>Prostigmata</taxon>
        <taxon>Eleutherengona</taxon>
        <taxon>Raphignathae</taxon>
        <taxon>Tetranychoidea</taxon>
        <taxon>Tetranychidae</taxon>
        <taxon>Tetranychus</taxon>
    </lineage>
</organism>
<evidence type="ECO:0000313" key="1">
    <source>
        <dbReference type="EnsemblMetazoa" id="tetur01g05350.1"/>
    </source>
</evidence>
<dbReference type="Gene3D" id="1.20.1280.50">
    <property type="match status" value="1"/>
</dbReference>
<dbReference type="HOGENOM" id="CLU_029073_1_0_1"/>
<dbReference type="SUPFAM" id="SSF52047">
    <property type="entry name" value="RNI-like"/>
    <property type="match status" value="1"/>
</dbReference>
<dbReference type="InterPro" id="IPR036047">
    <property type="entry name" value="F-box-like_dom_sf"/>
</dbReference>
<proteinExistence type="predicted"/>
<evidence type="ECO:0008006" key="3">
    <source>
        <dbReference type="Google" id="ProtNLM"/>
    </source>
</evidence>
<name>T1JR23_TETUR</name>
<keyword evidence="2" id="KW-1185">Reference proteome</keyword>
<evidence type="ECO:0000313" key="2">
    <source>
        <dbReference type="Proteomes" id="UP000015104"/>
    </source>
</evidence>
<sequence length="379" mass="44379">MFINELSDDCLIAIFEYVNNLGDLINCFKVCSRWSYLIAERTKKAKYLLEEPAQKIDYVIFFEDPSAPCFYPFDCVYYQGRDLIDIFEFTKRFQNKVKSVDIVSFIRNHESLKGIIHVDADFVEYLENIKLEMLSCPLFDSSIIPNGSSMKQLCAEYDSLEDVKKIAPDFSNLEILRTVIKKNGNYDRIRVPVFEKLKILVLNSYTKEGIFYGFQFMDSCPNLQSAHITMDSIHFFVDETIKHECLQDLVIDFYQRSNDEQKNWNDEKRLLMKYPNLKHLKLAGVSNIKDANIKELVHILPNLVLLIIANSSKRVVDIVKDYCKRNGRSIKFYDGCDGLKSDWPQLSVKSEKISRGFDFMKHYFLKDFHQLPHFMTPID</sequence>